<evidence type="ECO:0000256" key="1">
    <source>
        <dbReference type="SAM" id="MobiDB-lite"/>
    </source>
</evidence>
<gene>
    <name evidence="2" type="ORF">H257_19281</name>
</gene>
<dbReference type="GeneID" id="20821277"/>
<dbReference type="RefSeq" id="XP_009846728.1">
    <property type="nucleotide sequence ID" value="XM_009848426.1"/>
</dbReference>
<organism evidence="2">
    <name type="scientific">Aphanomyces astaci</name>
    <name type="common">Crayfish plague agent</name>
    <dbReference type="NCBI Taxonomy" id="112090"/>
    <lineage>
        <taxon>Eukaryota</taxon>
        <taxon>Sar</taxon>
        <taxon>Stramenopiles</taxon>
        <taxon>Oomycota</taxon>
        <taxon>Saprolegniomycetes</taxon>
        <taxon>Saprolegniales</taxon>
        <taxon>Verrucalvaceae</taxon>
        <taxon>Aphanomyces</taxon>
    </lineage>
</organism>
<feature type="compositionally biased region" description="Polar residues" evidence="1">
    <location>
        <begin position="29"/>
        <end position="39"/>
    </location>
</feature>
<reference evidence="2" key="1">
    <citation type="submission" date="2013-12" db="EMBL/GenBank/DDBJ databases">
        <title>The Genome Sequence of Aphanomyces astaci APO3.</title>
        <authorList>
            <consortium name="The Broad Institute Genomics Platform"/>
            <person name="Russ C."/>
            <person name="Tyler B."/>
            <person name="van West P."/>
            <person name="Dieguez-Uribeondo J."/>
            <person name="Young S.K."/>
            <person name="Zeng Q."/>
            <person name="Gargeya S."/>
            <person name="Fitzgerald M."/>
            <person name="Abouelleil A."/>
            <person name="Alvarado L."/>
            <person name="Chapman S.B."/>
            <person name="Gainer-Dewar J."/>
            <person name="Goldberg J."/>
            <person name="Griggs A."/>
            <person name="Gujja S."/>
            <person name="Hansen M."/>
            <person name="Howarth C."/>
            <person name="Imamovic A."/>
            <person name="Ireland A."/>
            <person name="Larimer J."/>
            <person name="McCowan C."/>
            <person name="Murphy C."/>
            <person name="Pearson M."/>
            <person name="Poon T.W."/>
            <person name="Priest M."/>
            <person name="Roberts A."/>
            <person name="Saif S."/>
            <person name="Shea T."/>
            <person name="Sykes S."/>
            <person name="Wortman J."/>
            <person name="Nusbaum C."/>
            <person name="Birren B."/>
        </authorList>
    </citation>
    <scope>NUCLEOTIDE SEQUENCE [LARGE SCALE GENOMIC DNA]</scope>
    <source>
        <strain evidence="2">APO3</strain>
    </source>
</reference>
<feature type="region of interest" description="Disordered" evidence="1">
    <location>
        <begin position="1"/>
        <end position="47"/>
    </location>
</feature>
<dbReference type="EMBL" id="KI913566">
    <property type="protein sequence ID" value="ETV63790.1"/>
    <property type="molecule type" value="Genomic_DNA"/>
</dbReference>
<dbReference type="AlphaFoldDB" id="W4F8I3"/>
<proteinExistence type="predicted"/>
<feature type="compositionally biased region" description="Basic and acidic residues" evidence="1">
    <location>
        <begin position="12"/>
        <end position="21"/>
    </location>
</feature>
<protein>
    <submittedName>
        <fullName evidence="2">Uncharacterized protein</fullName>
    </submittedName>
</protein>
<dbReference type="VEuPathDB" id="FungiDB:H257_19281"/>
<sequence length="126" mass="14445">MGKRSYGYGSSHTEHDRKEDAAIPPNQALRPSNGTSNAKPSKGTWRRGCQLQENTRTKHISTLDILIEGLAAHRQEGRARRKTSQARRLLYILKVCDPLQRSRRWSKYKCTRVTTSRAKIVCKCTY</sequence>
<name>W4F8I3_APHAT</name>
<evidence type="ECO:0000313" key="2">
    <source>
        <dbReference type="EMBL" id="ETV63790.1"/>
    </source>
</evidence>
<accession>W4F8I3</accession>